<sequence length="144" mass="15904">MWNLSDLGVVARHAASFPDWDDLPSKDRWGNFSQRYPQRTIKSWNEYYRRNSKISLAFVLAAVIVNFAGAAVLKEGAPVPDSTPVVTVCTGSIIPPEGCTNIPVVADTCPEVAQDDHPYHKRTVDAAGLRLEVDHLNIKSTMLI</sequence>
<gene>
    <name evidence="2" type="ORF">GGX14DRAFT_392891</name>
</gene>
<keyword evidence="1" id="KW-0812">Transmembrane</keyword>
<feature type="transmembrane region" description="Helical" evidence="1">
    <location>
        <begin position="54"/>
        <end position="73"/>
    </location>
</feature>
<protein>
    <submittedName>
        <fullName evidence="2">Uncharacterized protein</fullName>
    </submittedName>
</protein>
<name>A0AAD6VHX9_9AGAR</name>
<dbReference type="Proteomes" id="UP001219525">
    <property type="component" value="Unassembled WGS sequence"/>
</dbReference>
<keyword evidence="1" id="KW-1133">Transmembrane helix</keyword>
<evidence type="ECO:0000313" key="2">
    <source>
        <dbReference type="EMBL" id="KAJ7213383.1"/>
    </source>
</evidence>
<dbReference type="EMBL" id="JARJCW010000021">
    <property type="protein sequence ID" value="KAJ7213383.1"/>
    <property type="molecule type" value="Genomic_DNA"/>
</dbReference>
<evidence type="ECO:0000313" key="3">
    <source>
        <dbReference type="Proteomes" id="UP001219525"/>
    </source>
</evidence>
<keyword evidence="1" id="KW-0472">Membrane</keyword>
<comment type="caution">
    <text evidence="2">The sequence shown here is derived from an EMBL/GenBank/DDBJ whole genome shotgun (WGS) entry which is preliminary data.</text>
</comment>
<proteinExistence type="predicted"/>
<evidence type="ECO:0000256" key="1">
    <source>
        <dbReference type="SAM" id="Phobius"/>
    </source>
</evidence>
<accession>A0AAD6VHX9</accession>
<dbReference type="AlphaFoldDB" id="A0AAD6VHX9"/>
<reference evidence="2" key="1">
    <citation type="submission" date="2023-03" db="EMBL/GenBank/DDBJ databases">
        <title>Massive genome expansion in bonnet fungi (Mycena s.s.) driven by repeated elements and novel gene families across ecological guilds.</title>
        <authorList>
            <consortium name="Lawrence Berkeley National Laboratory"/>
            <person name="Harder C.B."/>
            <person name="Miyauchi S."/>
            <person name="Viragh M."/>
            <person name="Kuo A."/>
            <person name="Thoen E."/>
            <person name="Andreopoulos B."/>
            <person name="Lu D."/>
            <person name="Skrede I."/>
            <person name="Drula E."/>
            <person name="Henrissat B."/>
            <person name="Morin E."/>
            <person name="Kohler A."/>
            <person name="Barry K."/>
            <person name="LaButti K."/>
            <person name="Morin E."/>
            <person name="Salamov A."/>
            <person name="Lipzen A."/>
            <person name="Mereny Z."/>
            <person name="Hegedus B."/>
            <person name="Baldrian P."/>
            <person name="Stursova M."/>
            <person name="Weitz H."/>
            <person name="Taylor A."/>
            <person name="Grigoriev I.V."/>
            <person name="Nagy L.G."/>
            <person name="Martin F."/>
            <person name="Kauserud H."/>
        </authorList>
    </citation>
    <scope>NUCLEOTIDE SEQUENCE</scope>
    <source>
        <strain evidence="2">9144</strain>
    </source>
</reference>
<organism evidence="2 3">
    <name type="scientific">Mycena pura</name>
    <dbReference type="NCBI Taxonomy" id="153505"/>
    <lineage>
        <taxon>Eukaryota</taxon>
        <taxon>Fungi</taxon>
        <taxon>Dikarya</taxon>
        <taxon>Basidiomycota</taxon>
        <taxon>Agaricomycotina</taxon>
        <taxon>Agaricomycetes</taxon>
        <taxon>Agaricomycetidae</taxon>
        <taxon>Agaricales</taxon>
        <taxon>Marasmiineae</taxon>
        <taxon>Mycenaceae</taxon>
        <taxon>Mycena</taxon>
    </lineage>
</organism>
<keyword evidence="3" id="KW-1185">Reference proteome</keyword>